<dbReference type="EMBL" id="CP108057">
    <property type="protein sequence ID" value="WUO48864.1"/>
    <property type="molecule type" value="Genomic_DNA"/>
</dbReference>
<feature type="region of interest" description="Disordered" evidence="2">
    <location>
        <begin position="87"/>
        <end position="117"/>
    </location>
</feature>
<evidence type="ECO:0000256" key="3">
    <source>
        <dbReference type="SAM" id="SignalP"/>
    </source>
</evidence>
<gene>
    <name evidence="5" type="ORF">OHU17_25180</name>
</gene>
<evidence type="ECO:0000313" key="5">
    <source>
        <dbReference type="EMBL" id="WUO48864.1"/>
    </source>
</evidence>
<feature type="chain" id="PRO_5045427768" evidence="3">
    <location>
        <begin position="28"/>
        <end position="688"/>
    </location>
</feature>
<dbReference type="Pfam" id="PF26607">
    <property type="entry name" value="DUF8189"/>
    <property type="match status" value="1"/>
</dbReference>
<dbReference type="Gene3D" id="2.120.10.70">
    <property type="entry name" value="Fucose-specific lectin"/>
    <property type="match status" value="1"/>
</dbReference>
<accession>A0ABZ1RQU9</accession>
<dbReference type="Pfam" id="PF02585">
    <property type="entry name" value="PIG-L"/>
    <property type="match status" value="1"/>
</dbReference>
<evidence type="ECO:0000259" key="4">
    <source>
        <dbReference type="Pfam" id="PF26607"/>
    </source>
</evidence>
<dbReference type="PANTHER" id="PTHR12993">
    <property type="entry name" value="N-ACETYLGLUCOSAMINYL-PHOSPHATIDYLINOSITOL DE-N-ACETYLASE-RELATED"/>
    <property type="match status" value="1"/>
</dbReference>
<keyword evidence="6" id="KW-1185">Reference proteome</keyword>
<feature type="signal peptide" evidence="3">
    <location>
        <begin position="1"/>
        <end position="27"/>
    </location>
</feature>
<name>A0ABZ1RQU9_9ACTN</name>
<reference evidence="5" key="1">
    <citation type="submission" date="2022-10" db="EMBL/GenBank/DDBJ databases">
        <title>The complete genomes of actinobacterial strains from the NBC collection.</title>
        <authorList>
            <person name="Joergensen T.S."/>
            <person name="Alvarez Arevalo M."/>
            <person name="Sterndorff E.B."/>
            <person name="Faurdal D."/>
            <person name="Vuksanovic O."/>
            <person name="Mourched A.-S."/>
            <person name="Charusanti P."/>
            <person name="Shaw S."/>
            <person name="Blin K."/>
            <person name="Weber T."/>
        </authorList>
    </citation>
    <scope>NUCLEOTIDE SEQUENCE</scope>
    <source>
        <strain evidence="5">NBC_00283</strain>
    </source>
</reference>
<evidence type="ECO:0000256" key="2">
    <source>
        <dbReference type="SAM" id="MobiDB-lite"/>
    </source>
</evidence>
<evidence type="ECO:0000256" key="1">
    <source>
        <dbReference type="ARBA" id="ARBA00022833"/>
    </source>
</evidence>
<feature type="domain" description="PLL-like beta propeller" evidence="4">
    <location>
        <begin position="427"/>
        <end position="533"/>
    </location>
</feature>
<feature type="region of interest" description="Disordered" evidence="2">
    <location>
        <begin position="439"/>
        <end position="464"/>
    </location>
</feature>
<dbReference type="RefSeq" id="WP_328776633.1">
    <property type="nucleotide sequence ID" value="NZ_CP108057.1"/>
</dbReference>
<dbReference type="InterPro" id="IPR058502">
    <property type="entry name" value="PLL-like_beta-prop"/>
</dbReference>
<keyword evidence="3" id="KW-0732">Signal</keyword>
<dbReference type="SUPFAM" id="SSF102588">
    <property type="entry name" value="LmbE-like"/>
    <property type="match status" value="1"/>
</dbReference>
<proteinExistence type="predicted"/>
<sequence>MPVARRHVLAALLTVLTAGTTGVLAVAAGRQTSAEAGEKELAVTAGPISTTAGSIVQIVAHPDDDLFFMNPDLSRSLAAGTTLTTTYLTSGESDGRNEARGASAKDPAQPADRSHYAEARQNGIRAAYAQMATGDRTSPWRRTVMPTAGGGFAELDVLIARPTLNLVFFQLREARSPAGDNAQSLHGLWDGRIPALGAQLTAGTPVKQQFTYTKEQLTAAIAGILERYGPTTIRMQDPTPGRYEDTGKYTDHQDHMYGARFVQAATARYALRQDRPRFSVQNYLGYHNGTLPHALDPQTAETKTGFLKTYAWLDHEDYCGSPSGCGDRKVAGSPTGRNWAQSLRYARADGTSWLAEGLDGRLWAFAALDGRMAVWERERGRWTGPALLPGTGIDPGATTARYPDGRLAVLATRTVLGDRPQDYRREVVYAVQSAPGGPFGTWQSLGTPEREDEHSTSAISGPSAAVDQDGRLTVYVRDARRTLRARVQEPSGGFTDWQRLGGWDLQSDPVTVVDAAGRRHVYATNTRSVLAWIQPRPGAPVQGPFPTHLPATTVPLTAAPDGEGVRLWFRRPDSGVVRTALVSMGAAKPTVSRVTEVGGRAGYGAVSVAGKLIAGRAESGTVSTTALDGPPAWTQSGMLYAGAPAAVLDPAGVTTTAVLGLDAELHVTTTPPAGTPRPTWHLAVPRLP</sequence>
<dbReference type="SUPFAM" id="SSF89372">
    <property type="entry name" value="Fucose-specific lectin"/>
    <property type="match status" value="1"/>
</dbReference>
<protein>
    <submittedName>
        <fullName evidence="5">PIG-L family deacetylase</fullName>
    </submittedName>
</protein>
<dbReference type="Proteomes" id="UP001432075">
    <property type="component" value="Chromosome"/>
</dbReference>
<dbReference type="Gene3D" id="3.40.50.10320">
    <property type="entry name" value="LmbE-like"/>
    <property type="match status" value="1"/>
</dbReference>
<organism evidence="5 6">
    <name type="scientific">Streptomyces goshikiensis</name>
    <dbReference type="NCBI Taxonomy" id="1942"/>
    <lineage>
        <taxon>Bacteria</taxon>
        <taxon>Bacillati</taxon>
        <taxon>Actinomycetota</taxon>
        <taxon>Actinomycetes</taxon>
        <taxon>Kitasatosporales</taxon>
        <taxon>Streptomycetaceae</taxon>
        <taxon>Streptomyces</taxon>
    </lineage>
</organism>
<dbReference type="PANTHER" id="PTHR12993:SF26">
    <property type="entry name" value="1D-MYO-INOSITOL 2-ACETAMIDO-2-DEOXY-ALPHA-D-GLUCOPYRANOSIDE DEACETYLASE"/>
    <property type="match status" value="1"/>
</dbReference>
<evidence type="ECO:0000313" key="6">
    <source>
        <dbReference type="Proteomes" id="UP001432075"/>
    </source>
</evidence>
<dbReference type="InterPro" id="IPR024078">
    <property type="entry name" value="LmbE-like_dom_sf"/>
</dbReference>
<keyword evidence="1" id="KW-0862">Zinc</keyword>
<dbReference type="InterPro" id="IPR003737">
    <property type="entry name" value="GlcNAc_PI_deacetylase-related"/>
</dbReference>